<feature type="domain" description="Protein kinase" evidence="16">
    <location>
        <begin position="16"/>
        <end position="276"/>
    </location>
</feature>
<dbReference type="FunFam" id="3.30.200.20:FF:000348">
    <property type="entry name" value="Serine/threonine protein kinase"/>
    <property type="match status" value="1"/>
</dbReference>
<evidence type="ECO:0000256" key="7">
    <source>
        <dbReference type="ARBA" id="ARBA00022729"/>
    </source>
</evidence>
<gene>
    <name evidence="17" type="ORF">F6B93_10550</name>
</gene>
<comment type="subcellular location">
    <subcellularLocation>
        <location evidence="1">Cell membrane</location>
        <topology evidence="1">Single-pass membrane protein</topology>
    </subcellularLocation>
</comment>
<accession>A0A975JXG7</accession>
<evidence type="ECO:0000256" key="14">
    <source>
        <dbReference type="SAM" id="MobiDB-lite"/>
    </source>
</evidence>
<dbReference type="SUPFAM" id="SSF56112">
    <property type="entry name" value="Protein kinase-like (PK-like)"/>
    <property type="match status" value="1"/>
</dbReference>
<dbReference type="Gene3D" id="1.10.510.10">
    <property type="entry name" value="Transferase(Phosphotransferase) domain 1"/>
    <property type="match status" value="1"/>
</dbReference>
<dbReference type="Proteomes" id="UP000682202">
    <property type="component" value="Chromosome"/>
</dbReference>
<feature type="binding site" evidence="13">
    <location>
        <position position="45"/>
    </location>
    <ligand>
        <name>ATP</name>
        <dbReference type="ChEBI" id="CHEBI:30616"/>
    </ligand>
</feature>
<dbReference type="PANTHER" id="PTHR43289:SF6">
    <property type="entry name" value="SERINE_THREONINE-PROTEIN KINASE NEKL-3"/>
    <property type="match status" value="1"/>
</dbReference>
<dbReference type="CDD" id="cd14014">
    <property type="entry name" value="STKc_PknB_like"/>
    <property type="match status" value="1"/>
</dbReference>
<evidence type="ECO:0000313" key="17">
    <source>
        <dbReference type="EMBL" id="QUR67477.1"/>
    </source>
</evidence>
<evidence type="ECO:0000256" key="4">
    <source>
        <dbReference type="ARBA" id="ARBA00022527"/>
    </source>
</evidence>
<keyword evidence="4" id="KW-0723">Serine/threonine-protein kinase</keyword>
<evidence type="ECO:0000256" key="13">
    <source>
        <dbReference type="PROSITE-ProRule" id="PRU10141"/>
    </source>
</evidence>
<keyword evidence="8 13" id="KW-0547">Nucleotide-binding</keyword>
<evidence type="ECO:0000313" key="18">
    <source>
        <dbReference type="Proteomes" id="UP000682202"/>
    </source>
</evidence>
<dbReference type="GO" id="GO:0005524">
    <property type="term" value="F:ATP binding"/>
    <property type="evidence" value="ECO:0007669"/>
    <property type="project" value="UniProtKB-UniRule"/>
</dbReference>
<dbReference type="AlphaFoldDB" id="A0A975JXG7"/>
<dbReference type="GO" id="GO:0004674">
    <property type="term" value="F:protein serine/threonine kinase activity"/>
    <property type="evidence" value="ECO:0007669"/>
    <property type="project" value="UniProtKB-KW"/>
</dbReference>
<evidence type="ECO:0000256" key="11">
    <source>
        <dbReference type="ARBA" id="ARBA00022989"/>
    </source>
</evidence>
<dbReference type="GO" id="GO:0005886">
    <property type="term" value="C:plasma membrane"/>
    <property type="evidence" value="ECO:0007669"/>
    <property type="project" value="UniProtKB-SubCell"/>
</dbReference>
<dbReference type="InterPro" id="IPR017441">
    <property type="entry name" value="Protein_kinase_ATP_BS"/>
</dbReference>
<dbReference type="EMBL" id="CP046600">
    <property type="protein sequence ID" value="QUR67477.1"/>
    <property type="molecule type" value="Genomic_DNA"/>
</dbReference>
<proteinExistence type="predicted"/>
<dbReference type="KEGG" id="mspg:F6B93_10550"/>
<evidence type="ECO:0000259" key="16">
    <source>
        <dbReference type="PROSITE" id="PS50011"/>
    </source>
</evidence>
<keyword evidence="18" id="KW-1185">Reference proteome</keyword>
<dbReference type="Gene3D" id="3.30.200.20">
    <property type="entry name" value="Phosphorylase Kinase, domain 1"/>
    <property type="match status" value="1"/>
</dbReference>
<keyword evidence="6 15" id="KW-0812">Transmembrane</keyword>
<keyword evidence="3" id="KW-1003">Cell membrane</keyword>
<reference evidence="17" key="1">
    <citation type="submission" date="2019-12" db="EMBL/GenBank/DDBJ databases">
        <title>Mycobacterium spongiae sp. nov.</title>
        <authorList>
            <person name="Stinear T."/>
        </authorList>
    </citation>
    <scope>NUCLEOTIDE SEQUENCE</scope>
    <source>
        <strain evidence="17">FSD4b-SM</strain>
    </source>
</reference>
<evidence type="ECO:0000256" key="6">
    <source>
        <dbReference type="ARBA" id="ARBA00022692"/>
    </source>
</evidence>
<evidence type="ECO:0000256" key="15">
    <source>
        <dbReference type="SAM" id="Phobius"/>
    </source>
</evidence>
<evidence type="ECO:0000256" key="5">
    <source>
        <dbReference type="ARBA" id="ARBA00022679"/>
    </source>
</evidence>
<feature type="transmembrane region" description="Helical" evidence="15">
    <location>
        <begin position="481"/>
        <end position="501"/>
    </location>
</feature>
<dbReference type="InterPro" id="IPR019674">
    <property type="entry name" value="Lipoprotein_LpqN/LpqT-like"/>
</dbReference>
<organism evidence="17 18">
    <name type="scientific">Mycobacterium spongiae</name>
    <dbReference type="NCBI Taxonomy" id="886343"/>
    <lineage>
        <taxon>Bacteria</taxon>
        <taxon>Bacillati</taxon>
        <taxon>Actinomycetota</taxon>
        <taxon>Actinomycetes</taxon>
        <taxon>Mycobacteriales</taxon>
        <taxon>Mycobacteriaceae</taxon>
        <taxon>Mycobacterium</taxon>
    </lineage>
</organism>
<dbReference type="Pfam" id="PF00069">
    <property type="entry name" value="Pkinase"/>
    <property type="match status" value="1"/>
</dbReference>
<keyword evidence="10 13" id="KW-0067">ATP-binding</keyword>
<evidence type="ECO:0000256" key="3">
    <source>
        <dbReference type="ARBA" id="ARBA00022475"/>
    </source>
</evidence>
<evidence type="ECO:0000256" key="1">
    <source>
        <dbReference type="ARBA" id="ARBA00004162"/>
    </source>
</evidence>
<protein>
    <recommendedName>
        <fullName evidence="2">non-specific serine/threonine protein kinase</fullName>
        <ecNumber evidence="2">2.7.11.1</ecNumber>
    </recommendedName>
</protein>
<dbReference type="GO" id="GO:0080090">
    <property type="term" value="P:regulation of primary metabolic process"/>
    <property type="evidence" value="ECO:0007669"/>
    <property type="project" value="UniProtKB-ARBA"/>
</dbReference>
<dbReference type="FunFam" id="1.10.510.10:FF:000021">
    <property type="entry name" value="Serine/threonine protein kinase"/>
    <property type="match status" value="1"/>
</dbReference>
<keyword evidence="11 15" id="KW-1133">Transmembrane helix</keyword>
<dbReference type="EC" id="2.7.11.1" evidence="2"/>
<evidence type="ECO:0000256" key="2">
    <source>
        <dbReference type="ARBA" id="ARBA00012513"/>
    </source>
</evidence>
<dbReference type="InterPro" id="IPR000719">
    <property type="entry name" value="Prot_kinase_dom"/>
</dbReference>
<dbReference type="PROSITE" id="PS50011">
    <property type="entry name" value="PROTEIN_KINASE_DOM"/>
    <property type="match status" value="1"/>
</dbReference>
<dbReference type="SMART" id="SM00220">
    <property type="entry name" value="S_TKc"/>
    <property type="match status" value="1"/>
</dbReference>
<keyword evidence="9 17" id="KW-0418">Kinase</keyword>
<dbReference type="InterPro" id="IPR011009">
    <property type="entry name" value="Kinase-like_dom_sf"/>
</dbReference>
<dbReference type="PANTHER" id="PTHR43289">
    <property type="entry name" value="MITOGEN-ACTIVATED PROTEIN KINASE KINASE KINASE 20-RELATED"/>
    <property type="match status" value="1"/>
</dbReference>
<feature type="region of interest" description="Disordered" evidence="14">
    <location>
        <begin position="291"/>
        <end position="322"/>
    </location>
</feature>
<dbReference type="PROSITE" id="PS00107">
    <property type="entry name" value="PROTEIN_KINASE_ATP"/>
    <property type="match status" value="1"/>
</dbReference>
<keyword evidence="12 15" id="KW-0472">Membrane</keyword>
<evidence type="ECO:0000256" key="10">
    <source>
        <dbReference type="ARBA" id="ARBA00022840"/>
    </source>
</evidence>
<dbReference type="PROSITE" id="PS00108">
    <property type="entry name" value="PROTEIN_KINASE_ST"/>
    <property type="match status" value="1"/>
</dbReference>
<dbReference type="Gene3D" id="3.40.1000.10">
    <property type="entry name" value="Mog1/PsbP, alpha/beta/alpha sandwich"/>
    <property type="match status" value="1"/>
</dbReference>
<sequence length="705" mass="75519">MSDEQDSRVGSMFGPYHLNRLLGRGGMGEVYEADHTVKGWTVAVKLMTAEFSEDPVFRERMKREARIAGRLQEPHVVPIHEYGEIDGRLFLEMRLVEGTDLDSVLTRDGPLTPPRAVAVIAQMASALDAAHADGVMHRDVKPQNILLTRDDFAYLVDFGIASAATDEKLTQLGSEVGTWKYMAPERFSDDEVTHRVDVYALACVLHECLSGAPPYRYASSGRLVAAHLMDPIPAPSTMRAGIPKAFDAVIARGMAKKPEDRFASAGDLARAAHKALSTPDQDHAFDIVRRSEESAVGPPTPTPQYHQGGRAGSPPGTEPGIAEEPHVRTERLSAVTGPVDVSASISPRQLLVDEVTALYRSEQWQEVVAKADELARLDPGDPDPGGMVTDARARLRQADLEHRYAAGVELLQRARWREAIRAFTAIEQEQPGYRDTSALISAAKKLDEKTGNDQESAPEPSPSLDSLSLITALRGLGRPSVPVVVGVAGVVALIAAVAIIVGMQDSNSSKTASSVSSETTALASPPLGTLVEAPPPATIDAYIKANNIRATTVTPSTPGAPKIILPVPPGWTRMPEGPGDKYFGVVFDTPTNPEDAPRFIVTVKKLVGDVDTEKVLALAAGSAEELSGYAGDPPVQAELSGFPGARLAGTYMKKDVPRMVMRYVVVIPAANGTYLMRISVDSPEADTDAVQAAAKVFTQKTTITV</sequence>
<evidence type="ECO:0000256" key="9">
    <source>
        <dbReference type="ARBA" id="ARBA00022777"/>
    </source>
</evidence>
<keyword evidence="7" id="KW-0732">Signal</keyword>
<keyword evidence="5" id="KW-0808">Transferase</keyword>
<dbReference type="Pfam" id="PF10738">
    <property type="entry name" value="Lpp-LpqN"/>
    <property type="match status" value="1"/>
</dbReference>
<evidence type="ECO:0000256" key="12">
    <source>
        <dbReference type="ARBA" id="ARBA00023136"/>
    </source>
</evidence>
<evidence type="ECO:0000256" key="8">
    <source>
        <dbReference type="ARBA" id="ARBA00022741"/>
    </source>
</evidence>
<name>A0A975JXG7_9MYCO</name>
<dbReference type="InterPro" id="IPR008271">
    <property type="entry name" value="Ser/Thr_kinase_AS"/>
</dbReference>